<dbReference type="EC" id="3.5.1.42" evidence="2"/>
<keyword evidence="3" id="KW-1185">Reference proteome</keyword>
<dbReference type="RefSeq" id="WP_237360870.1">
    <property type="nucleotide sequence ID" value="NZ_CAKLDM010000002.1"/>
</dbReference>
<sequence length="162" mass="17201">METLMQLSENVGQTLLRNKRVLVTAESCTGGGIASAITDVAGSSAWFDRAFITYSNEAKMEMLGVELDTLQTYGAVSEATVKEMVAGALQNANATTAVSVSGIAGPGGGTKEKPVGTICFAWADASGWLQIETQRFAGDRTSVREQVVRHVLKVLLEHYASK</sequence>
<name>A0ABN8E0Z3_9VIBR</name>
<dbReference type="GO" id="GO:0019159">
    <property type="term" value="F:nicotinamide-nucleotide amidase activity"/>
    <property type="evidence" value="ECO:0007669"/>
    <property type="project" value="UniProtKB-EC"/>
</dbReference>
<dbReference type="Pfam" id="PF02464">
    <property type="entry name" value="CinA"/>
    <property type="match status" value="1"/>
</dbReference>
<dbReference type="NCBIfam" id="NF002975">
    <property type="entry name" value="PRK03661.1"/>
    <property type="match status" value="1"/>
</dbReference>
<evidence type="ECO:0000313" key="3">
    <source>
        <dbReference type="Proteomes" id="UP000838748"/>
    </source>
</evidence>
<dbReference type="EMBL" id="CAKLDM010000002">
    <property type="protein sequence ID" value="CAH0538589.1"/>
    <property type="molecule type" value="Genomic_DNA"/>
</dbReference>
<dbReference type="Gene3D" id="3.90.950.20">
    <property type="entry name" value="CinA-like"/>
    <property type="match status" value="1"/>
</dbReference>
<comment type="caution">
    <text evidence="2">The sequence shown here is derived from an EMBL/GenBank/DDBJ whole genome shotgun (WGS) entry which is preliminary data.</text>
</comment>
<dbReference type="Proteomes" id="UP000838748">
    <property type="component" value="Unassembled WGS sequence"/>
</dbReference>
<dbReference type="InterPro" id="IPR036653">
    <property type="entry name" value="CinA-like_C"/>
</dbReference>
<dbReference type="SUPFAM" id="SSF142433">
    <property type="entry name" value="CinA-like"/>
    <property type="match status" value="1"/>
</dbReference>
<evidence type="ECO:0000259" key="1">
    <source>
        <dbReference type="Pfam" id="PF02464"/>
    </source>
</evidence>
<accession>A0ABN8E0Z3</accession>
<dbReference type="NCBIfam" id="TIGR00199">
    <property type="entry name" value="PncC_domain"/>
    <property type="match status" value="1"/>
</dbReference>
<evidence type="ECO:0000313" key="2">
    <source>
        <dbReference type="EMBL" id="CAH0538589.1"/>
    </source>
</evidence>
<keyword evidence="2" id="KW-0378">Hydrolase</keyword>
<reference evidence="2" key="1">
    <citation type="submission" date="2021-11" db="EMBL/GenBank/DDBJ databases">
        <authorList>
            <person name="Rodrigo-Torres L."/>
            <person name="Arahal R. D."/>
            <person name="Lucena T."/>
        </authorList>
    </citation>
    <scope>NUCLEOTIDE SEQUENCE</scope>
    <source>
        <strain evidence="2">CECT 7928</strain>
    </source>
</reference>
<gene>
    <name evidence="2" type="primary">pncC_1</name>
    <name evidence="2" type="ORF">VMF7928_01512</name>
</gene>
<protein>
    <submittedName>
        <fullName evidence="2">Nicotinamide-nucleotide amidohydrolase PncC</fullName>
        <ecNumber evidence="2">3.5.1.42</ecNumber>
    </submittedName>
</protein>
<proteinExistence type="predicted"/>
<feature type="domain" description="CinA C-terminal" evidence="1">
    <location>
        <begin position="6"/>
        <end position="157"/>
    </location>
</feature>
<organism evidence="2 3">
    <name type="scientific">Vibrio marisflavi CECT 7928</name>
    <dbReference type="NCBI Taxonomy" id="634439"/>
    <lineage>
        <taxon>Bacteria</taxon>
        <taxon>Pseudomonadati</taxon>
        <taxon>Pseudomonadota</taxon>
        <taxon>Gammaproteobacteria</taxon>
        <taxon>Vibrionales</taxon>
        <taxon>Vibrionaceae</taxon>
        <taxon>Vibrio</taxon>
    </lineage>
</organism>
<dbReference type="InterPro" id="IPR008136">
    <property type="entry name" value="CinA_C"/>
</dbReference>